<feature type="compositionally biased region" description="Low complexity" evidence="1">
    <location>
        <begin position="143"/>
        <end position="153"/>
    </location>
</feature>
<accession>A0A2N5TFR1</accession>
<feature type="region of interest" description="Disordered" evidence="1">
    <location>
        <begin position="306"/>
        <end position="326"/>
    </location>
</feature>
<dbReference type="EMBL" id="PGCI01000611">
    <property type="protein sequence ID" value="PLW24344.1"/>
    <property type="molecule type" value="Genomic_DNA"/>
</dbReference>
<evidence type="ECO:0000313" key="2">
    <source>
        <dbReference type="EMBL" id="PLW24344.1"/>
    </source>
</evidence>
<protein>
    <submittedName>
        <fullName evidence="2">Uncharacterized protein</fullName>
    </submittedName>
</protein>
<organism evidence="2 3">
    <name type="scientific">Puccinia coronata f. sp. avenae</name>
    <dbReference type="NCBI Taxonomy" id="200324"/>
    <lineage>
        <taxon>Eukaryota</taxon>
        <taxon>Fungi</taxon>
        <taxon>Dikarya</taxon>
        <taxon>Basidiomycota</taxon>
        <taxon>Pucciniomycotina</taxon>
        <taxon>Pucciniomycetes</taxon>
        <taxon>Pucciniales</taxon>
        <taxon>Pucciniaceae</taxon>
        <taxon>Puccinia</taxon>
    </lineage>
</organism>
<feature type="compositionally biased region" description="Polar residues" evidence="1">
    <location>
        <begin position="205"/>
        <end position="222"/>
    </location>
</feature>
<reference evidence="2 3" key="1">
    <citation type="submission" date="2017-11" db="EMBL/GenBank/DDBJ databases">
        <title>De novo assembly and phasing of dikaryotic genomes from two isolates of Puccinia coronata f. sp. avenae, the causal agent of oat crown rust.</title>
        <authorList>
            <person name="Miller M.E."/>
            <person name="Zhang Y."/>
            <person name="Omidvar V."/>
            <person name="Sperschneider J."/>
            <person name="Schwessinger B."/>
            <person name="Raley C."/>
            <person name="Palmer J.M."/>
            <person name="Garnica D."/>
            <person name="Upadhyaya N."/>
            <person name="Rathjen J."/>
            <person name="Taylor J.M."/>
            <person name="Park R.F."/>
            <person name="Dodds P.N."/>
            <person name="Hirsch C.D."/>
            <person name="Kianian S.F."/>
            <person name="Figueroa M."/>
        </authorList>
    </citation>
    <scope>NUCLEOTIDE SEQUENCE [LARGE SCALE GENOMIC DNA]</scope>
    <source>
        <strain evidence="2">12SD80</strain>
    </source>
</reference>
<feature type="compositionally biased region" description="Polar residues" evidence="1">
    <location>
        <begin position="17"/>
        <end position="31"/>
    </location>
</feature>
<feature type="region of interest" description="Disordered" evidence="1">
    <location>
        <begin position="1"/>
        <end position="69"/>
    </location>
</feature>
<dbReference type="AlphaFoldDB" id="A0A2N5TFR1"/>
<feature type="compositionally biased region" description="Acidic residues" evidence="1">
    <location>
        <begin position="345"/>
        <end position="363"/>
    </location>
</feature>
<feature type="region of interest" description="Disordered" evidence="1">
    <location>
        <begin position="400"/>
        <end position="450"/>
    </location>
</feature>
<sequence length="517" mass="55720">MSHSSLAAMPNRPYRVSSRSAQTSPKPTLNPSGVGRTPALVEHQPMRLSSKKSLDVARSGDLPSRRQNYAIQNTLADTIGPQLPQLLSSKSSASSNPGIYSKLKTVKSFFKRHSADSDDDSHDAFDTGRGADPSTASEPGYVSSASTLSLSKALDPHRRMTRPPTLTTESYGRARDSSQSRPSGIRAEPNPHNNSGSRQAESELQVHSSPNGYCSRSQSPANSLRPDFPSSPGAASSRDSTQVKSLNEPARPRRTLEIPRAGPHPTSRQVIPKSSLISTPQSTGFLDPTLILQQESPKCLTVRSIKSGDTGNCEVPASEQSDDSASTTALCLSADLAKVPADADNSSEDDSSEDDGDEEEEELKGDRTDFSGESFEINVACELKPATVCKLVLTETQKNSSLAVSGRERNSGSSGRSSSFSGFTTSGSNRDGDISSCSSLPSPHSPDGEDYINVDQIRHVIKGLNCLLEKLDPQDEELPDPLHRPPSAQSSPSLNHNFRLRINHTEFIRMIKRELDR</sequence>
<proteinExistence type="predicted"/>
<feature type="region of interest" description="Disordered" evidence="1">
    <location>
        <begin position="475"/>
        <end position="495"/>
    </location>
</feature>
<feature type="compositionally biased region" description="Polar residues" evidence="1">
    <location>
        <begin position="233"/>
        <end position="245"/>
    </location>
</feature>
<dbReference type="Proteomes" id="UP000235392">
    <property type="component" value="Unassembled WGS sequence"/>
</dbReference>
<feature type="region of interest" description="Disordered" evidence="1">
    <location>
        <begin position="113"/>
        <end position="282"/>
    </location>
</feature>
<gene>
    <name evidence="2" type="ORF">PCASD_06548</name>
</gene>
<name>A0A2N5TFR1_9BASI</name>
<evidence type="ECO:0000313" key="3">
    <source>
        <dbReference type="Proteomes" id="UP000235392"/>
    </source>
</evidence>
<feature type="region of interest" description="Disordered" evidence="1">
    <location>
        <begin position="339"/>
        <end position="369"/>
    </location>
</feature>
<feature type="compositionally biased region" description="Low complexity" evidence="1">
    <location>
        <begin position="411"/>
        <end position="442"/>
    </location>
</feature>
<evidence type="ECO:0000256" key="1">
    <source>
        <dbReference type="SAM" id="MobiDB-lite"/>
    </source>
</evidence>
<comment type="caution">
    <text evidence="2">The sequence shown here is derived from an EMBL/GenBank/DDBJ whole genome shotgun (WGS) entry which is preliminary data.</text>
</comment>